<dbReference type="SUPFAM" id="SSF52540">
    <property type="entry name" value="P-loop containing nucleoside triphosphate hydrolases"/>
    <property type="match status" value="1"/>
</dbReference>
<feature type="domain" description="NB-ARC" evidence="5">
    <location>
        <begin position="164"/>
        <end position="330"/>
    </location>
</feature>
<feature type="domain" description="Disease resistance protein At4g27190-like leucine-rich repeats" evidence="6">
    <location>
        <begin position="876"/>
        <end position="1030"/>
    </location>
</feature>
<evidence type="ECO:0000256" key="3">
    <source>
        <dbReference type="ARBA" id="ARBA00022821"/>
    </source>
</evidence>
<proteinExistence type="inferred from homology"/>
<dbReference type="GO" id="GO:0006952">
    <property type="term" value="P:defense response"/>
    <property type="evidence" value="ECO:0007669"/>
    <property type="project" value="UniProtKB-KW"/>
</dbReference>
<dbReference type="GO" id="GO:0043531">
    <property type="term" value="F:ADP binding"/>
    <property type="evidence" value="ECO:0007669"/>
    <property type="project" value="InterPro"/>
</dbReference>
<dbReference type="Gene3D" id="3.40.50.300">
    <property type="entry name" value="P-loop containing nucleotide triphosphate hydrolases"/>
    <property type="match status" value="1"/>
</dbReference>
<organism evidence="7 8">
    <name type="scientific">Deinandra increscens subsp. villosa</name>
    <dbReference type="NCBI Taxonomy" id="3103831"/>
    <lineage>
        <taxon>Eukaryota</taxon>
        <taxon>Viridiplantae</taxon>
        <taxon>Streptophyta</taxon>
        <taxon>Embryophyta</taxon>
        <taxon>Tracheophyta</taxon>
        <taxon>Spermatophyta</taxon>
        <taxon>Magnoliopsida</taxon>
        <taxon>eudicotyledons</taxon>
        <taxon>Gunneridae</taxon>
        <taxon>Pentapetalae</taxon>
        <taxon>asterids</taxon>
        <taxon>campanulids</taxon>
        <taxon>Asterales</taxon>
        <taxon>Asteraceae</taxon>
        <taxon>Asteroideae</taxon>
        <taxon>Heliantheae alliance</taxon>
        <taxon>Madieae</taxon>
        <taxon>Madiinae</taxon>
        <taxon>Deinandra</taxon>
    </lineage>
</organism>
<reference evidence="7 8" key="1">
    <citation type="submission" date="2024-04" db="EMBL/GenBank/DDBJ databases">
        <title>The reference genome of an endangered Asteraceae, Deinandra increscens subsp. villosa, native to the Central Coast of California.</title>
        <authorList>
            <person name="Guilliams M."/>
            <person name="Hasenstab-Lehman K."/>
            <person name="Meyer R."/>
            <person name="Mcevoy S."/>
        </authorList>
    </citation>
    <scope>NUCLEOTIDE SEQUENCE [LARGE SCALE GENOMIC DNA]</scope>
    <source>
        <tissue evidence="7">Leaf</tissue>
    </source>
</reference>
<evidence type="ECO:0000259" key="6">
    <source>
        <dbReference type="Pfam" id="PF23247"/>
    </source>
</evidence>
<feature type="domain" description="Disease resistance protein At4g27190-like leucine-rich repeats" evidence="6">
    <location>
        <begin position="1055"/>
        <end position="1179"/>
    </location>
</feature>
<dbReference type="InterPro" id="IPR002182">
    <property type="entry name" value="NB-ARC"/>
</dbReference>
<name>A0AAP0C7J4_9ASTR</name>
<dbReference type="InterPro" id="IPR050905">
    <property type="entry name" value="Plant_NBS-LRR"/>
</dbReference>
<keyword evidence="8" id="KW-1185">Reference proteome</keyword>
<dbReference type="InterPro" id="IPR042197">
    <property type="entry name" value="Apaf_helical"/>
</dbReference>
<dbReference type="InterPro" id="IPR032675">
    <property type="entry name" value="LRR_dom_sf"/>
</dbReference>
<dbReference type="Gene3D" id="1.10.8.430">
    <property type="entry name" value="Helical domain of apoptotic protease-activating factors"/>
    <property type="match status" value="1"/>
</dbReference>
<sequence length="1712" mass="196432">MEFVAPIVTPVIEFLIDRVKKNLGFWFSSKKYVTKMHERLSALNHKANDLKFKMEGNNANNLVVPGLVPDWLRKVEDVHKKAGDIPTGEIGCFKFTMRYDAGKGASDIFEEMAALENEVSNITWTNEPIPLGMVRSSIMPSTSEPAQDDDSIQDMFPSRQLIFKDVLKSLEPNCNTQKIALCGMGGVGKTTMMEEIEKVVRKRGLFKWVFRATAGQKSDVINAIQNDIAEYMGEALKETGRDARAARLGERFKGISENGTIKIFVILDDVWEHIDLKDIGLTSPLPNGFKILITSRDEKVCSKMDIEPSSIFKVVGLKKVEANALFWEIVRLPDGINSELHNIGEDILNKCGGLPLAIKTIASTLRYEEKDAWELAAIRLQRHDPEDLYAIVGDIFDISYDKLREEDKAIFILCGLFPDDFNIAKEELMRYGWGLHLFKKTYSLMEARQRTNTSIRNLIHTNLLTESDILGYVRMHDLARAFVLSNFLKFKQFSIVNHNDESEWPSEDTWESCERILVKCAGMSEFPQDFNYSNLSLLKLMNKYKPIKFREDFYKRMEKLKVLACDEIQYPLLQASLQCTTSLRTLCLHSCSLVDEDISFLGNLINLEVLSFSQSGIRKLPSTIGKLKRLKLLDLNGCDDLCIDDGVFQNLDRLEELYMRVCKGKAIKFTISNCDEFGMLSRKLCALEVEFFENNLQPKNVSFKKIQRFRISIGCSLEENSDYYLINEYSFKNSLKLVTNCNELLESKINELFSGTERLYLSVKDMTYVGDILKNPSQNSTFINLQSLIIFKCEDLTHIFTPSMANGLKILKSLTVASCHVLKSLVSFCDGVNVIELPQLADLNLSDLPHFTSIFPENNDSATHLFLNKEVVIPMLSELKVSSMKNLKQIWPGEETDIVSTLRKIEVNECDSLVNLFPSNPMRLLTHLEELSVKRCCSIEVLFNIDLSKIEKPGNTGCRLRSIDVEELKELREVWKINDENNSSHLQQPICCFQRVETINVKGCMKFTNVFTPTLANFDMGALWDIRINNGAEIDEFFDFYDFKYNMQQQENVAFTSYQLIHTFHHLRFIQMSRSDQKTVVFDIECPSIDREPVTTQQEPLVLLPYLEGLELRDMTTLRHVWKCNNWNEFTILHRHQLHSSFQNLIDIRLSGCMIMEYLFSPLMSELLSSLKTLTIVYCPGMIEVVSNTYDYKDEEMTTSTTTFFPRLDQIELRNLERLCRIGGRYATYLNHDQFEVGDVSWSLCQYSRQINIVDCSTLSSAITCYAAGKMQKLEKLRIKDCDSMIEVFETQNYKKVYQGSETTLPISRTKSITVHELPNLKILEISECRLLEYTFTFSTLESLKKLEELRISHCDAMKVIVRGENEDKSSSSSKVVMVFPRLKLIKLEKLPSLTGFFLGKNIDFQWPSLDYVMINGCPKMMVFTIGESTTPKLKHIHTGLGKHNLECGLNFHQISSPSSDSSNLYPAIAEGTHWSFCNLIEMDAKHTTLFGHIVPSNELLQLQVLEEIHLDSCGIKDIFEEVTNKESQTVVKFPKLREVTLKHLDMLNYIWTNNHWQTFYFPNLTRLVIKGCRGLRHVFTPSMIGSLMQLQELYIGFHRDIEVIVKKEEESDGKLGEIMFPCLKSLKLKYLLSLQGFYLGKENFVFPSMNTLVIKHCPKLRIFTEGPSIAPPLKLLKTCFGSFDAVEDINSFIVDKKQKGFVFKKLNKWEF</sequence>
<comment type="caution">
    <text evidence="7">The sequence shown here is derived from an EMBL/GenBank/DDBJ whole genome shotgun (WGS) entry which is preliminary data.</text>
</comment>
<accession>A0AAP0C7J4</accession>
<feature type="domain" description="Disease resistance protein At4g27190-like leucine-rich repeats" evidence="6">
    <location>
        <begin position="1475"/>
        <end position="1596"/>
    </location>
</feature>
<keyword evidence="3" id="KW-0611">Plant defense</keyword>
<evidence type="ECO:0000259" key="5">
    <source>
        <dbReference type="Pfam" id="PF00931"/>
    </source>
</evidence>
<evidence type="ECO:0000256" key="2">
    <source>
        <dbReference type="ARBA" id="ARBA00022614"/>
    </source>
</evidence>
<dbReference type="InterPro" id="IPR057135">
    <property type="entry name" value="At4g27190-like_LRR"/>
</dbReference>
<comment type="similarity">
    <text evidence="1">Belongs to the disease resistance NB-LRR family.</text>
</comment>
<dbReference type="Pfam" id="PF00931">
    <property type="entry name" value="NB-ARC"/>
    <property type="match status" value="1"/>
</dbReference>
<keyword evidence="4" id="KW-0067">ATP-binding</keyword>
<protein>
    <recommendedName>
        <fullName evidence="9">NB-ARC domain-containing protein</fullName>
    </recommendedName>
</protein>
<keyword evidence="4" id="KW-0547">Nucleotide-binding</keyword>
<evidence type="ECO:0008006" key="9">
    <source>
        <dbReference type="Google" id="ProtNLM"/>
    </source>
</evidence>
<dbReference type="InterPro" id="IPR027417">
    <property type="entry name" value="P-loop_NTPase"/>
</dbReference>
<dbReference type="Gene3D" id="3.80.10.10">
    <property type="entry name" value="Ribonuclease Inhibitor"/>
    <property type="match status" value="5"/>
</dbReference>
<dbReference type="SUPFAM" id="SSF52047">
    <property type="entry name" value="RNI-like"/>
    <property type="match status" value="3"/>
</dbReference>
<dbReference type="SUPFAM" id="SSF52058">
    <property type="entry name" value="L domain-like"/>
    <property type="match status" value="1"/>
</dbReference>
<gene>
    <name evidence="7" type="ORF">SSX86_028208</name>
</gene>
<evidence type="ECO:0000313" key="8">
    <source>
        <dbReference type="Proteomes" id="UP001408789"/>
    </source>
</evidence>
<feature type="domain" description="Disease resistance protein At4g27190-like leucine-rich repeats" evidence="6">
    <location>
        <begin position="1319"/>
        <end position="1421"/>
    </location>
</feature>
<dbReference type="EMBL" id="JBCNJP010000027">
    <property type="protein sequence ID" value="KAK9051581.1"/>
    <property type="molecule type" value="Genomic_DNA"/>
</dbReference>
<dbReference type="PRINTS" id="PR00364">
    <property type="entry name" value="DISEASERSIST"/>
</dbReference>
<feature type="domain" description="Disease resistance protein At4g27190-like leucine-rich repeats" evidence="6">
    <location>
        <begin position="772"/>
        <end position="859"/>
    </location>
</feature>
<dbReference type="Pfam" id="PF23247">
    <property type="entry name" value="LRR_RPS2"/>
    <property type="match status" value="5"/>
</dbReference>
<keyword evidence="2" id="KW-0433">Leucine-rich repeat</keyword>
<dbReference type="Proteomes" id="UP001408789">
    <property type="component" value="Unassembled WGS sequence"/>
</dbReference>
<dbReference type="GO" id="GO:0005524">
    <property type="term" value="F:ATP binding"/>
    <property type="evidence" value="ECO:0007669"/>
    <property type="project" value="UniProtKB-KW"/>
</dbReference>
<evidence type="ECO:0000256" key="1">
    <source>
        <dbReference type="ARBA" id="ARBA00008894"/>
    </source>
</evidence>
<evidence type="ECO:0000313" key="7">
    <source>
        <dbReference type="EMBL" id="KAK9051581.1"/>
    </source>
</evidence>
<dbReference type="PANTHER" id="PTHR33463">
    <property type="entry name" value="NB-ARC DOMAIN-CONTAINING PROTEIN-RELATED"/>
    <property type="match status" value="1"/>
</dbReference>
<dbReference type="PANTHER" id="PTHR33463:SF222">
    <property type="entry name" value="NB-ARC-RELATED"/>
    <property type="match status" value="1"/>
</dbReference>
<evidence type="ECO:0000256" key="4">
    <source>
        <dbReference type="ARBA" id="ARBA00022840"/>
    </source>
</evidence>